<dbReference type="EMBL" id="CATOUU010000937">
    <property type="protein sequence ID" value="CAI9961105.1"/>
    <property type="molecule type" value="Genomic_DNA"/>
</dbReference>
<dbReference type="Proteomes" id="UP001642409">
    <property type="component" value="Unassembled WGS sequence"/>
</dbReference>
<keyword evidence="1" id="KW-0812">Transmembrane</keyword>
<evidence type="ECO:0000256" key="1">
    <source>
        <dbReference type="SAM" id="Phobius"/>
    </source>
</evidence>
<keyword evidence="1" id="KW-0472">Membrane</keyword>
<comment type="caution">
    <text evidence="2">The sequence shown here is derived from an EMBL/GenBank/DDBJ whole genome shotgun (WGS) entry which is preliminary data.</text>
</comment>
<reference evidence="3 4" key="2">
    <citation type="submission" date="2024-07" db="EMBL/GenBank/DDBJ databases">
        <authorList>
            <person name="Akdeniz Z."/>
        </authorList>
    </citation>
    <scope>NUCLEOTIDE SEQUENCE [LARGE SCALE GENOMIC DNA]</scope>
</reference>
<name>A0AA86UJS1_9EUKA</name>
<feature type="transmembrane region" description="Helical" evidence="1">
    <location>
        <begin position="478"/>
        <end position="499"/>
    </location>
</feature>
<reference evidence="2" key="1">
    <citation type="submission" date="2023-06" db="EMBL/GenBank/DDBJ databases">
        <authorList>
            <person name="Kurt Z."/>
        </authorList>
    </citation>
    <scope>NUCLEOTIDE SEQUENCE</scope>
</reference>
<keyword evidence="1" id="KW-1133">Transmembrane helix</keyword>
<protein>
    <submittedName>
        <fullName evidence="2">Uncharacterized protein</fullName>
    </submittedName>
</protein>
<proteinExistence type="predicted"/>
<dbReference type="EMBL" id="CAXDID020000033">
    <property type="protein sequence ID" value="CAL5995787.1"/>
    <property type="molecule type" value="Genomic_DNA"/>
</dbReference>
<dbReference type="AlphaFoldDB" id="A0AA86UJS1"/>
<accession>A0AA86UJS1</accession>
<evidence type="ECO:0000313" key="4">
    <source>
        <dbReference type="Proteomes" id="UP001642409"/>
    </source>
</evidence>
<keyword evidence="4" id="KW-1185">Reference proteome</keyword>
<gene>
    <name evidence="3" type="ORF">HINF_LOCUS14239</name>
    <name evidence="2" type="ORF">HINF_LOCUS48750</name>
</gene>
<organism evidence="2">
    <name type="scientific">Hexamita inflata</name>
    <dbReference type="NCBI Taxonomy" id="28002"/>
    <lineage>
        <taxon>Eukaryota</taxon>
        <taxon>Metamonada</taxon>
        <taxon>Diplomonadida</taxon>
        <taxon>Hexamitidae</taxon>
        <taxon>Hexamitinae</taxon>
        <taxon>Hexamita</taxon>
    </lineage>
</organism>
<evidence type="ECO:0000313" key="3">
    <source>
        <dbReference type="EMBL" id="CAL5995787.1"/>
    </source>
</evidence>
<evidence type="ECO:0000313" key="2">
    <source>
        <dbReference type="EMBL" id="CAI9961105.1"/>
    </source>
</evidence>
<sequence length="505" mass="55641">MALFFLSFQTETIECFQPNSVLVAQIQRDRLQLIVKANTSLNEFCPVINGKNAIATIQFNDATLNLDSDNIAMDFSQDVVFNFNYNNAVKFNNAIEQKSAEYTVICYGGLTIVGTVQKIEHEASNLTNCWSSVGLNYQKNILQQYINISVVPTNCIISSTVSASFQYLHAGKWVSVPIQPTVTADPAFHGFLPVYDHENVQFFNQSLSLLSGDAKTNLQKYFDYIILDPFMQARLVVDFVDSNIEQIVIGLCDPSVPDAPSGIQALIPTVYLDSSYAYSVQDLSQITSLVYPGSTQVTAVNASIFLTTSNNSTTLVNKTVLTEPGVMFLGNLTAIVEHQVEYVMVLSAFNAAKEVIFDAKWTGHGISSCVQKFELKVGQAEVCASVHVFNDTSCNQGAQTIKVKIWNDHTNVEHLSYTKAITVQKGSGISMCSAITETQRKQLNDYILDNTPGFQATLISTHEYSHATVKSIAYEPKIYQFAGGFFAGVAVIVVAILWISARRES</sequence>